<evidence type="ECO:0000313" key="2">
    <source>
        <dbReference type="Proteomes" id="UP000887116"/>
    </source>
</evidence>
<proteinExistence type="predicted"/>
<dbReference type="Proteomes" id="UP000887116">
    <property type="component" value="Unassembled WGS sequence"/>
</dbReference>
<dbReference type="AlphaFoldDB" id="A0A8X6JB18"/>
<sequence>MKYITKMRNIIINQVGSREEYRYLKHNSFKHVLLSLRQRRDGLEICLRHALLKVTRSFVSMESYRPFFGYPIKGISNDGFLEPNSNQEPEYVQSTHQQQRAELYIVTTFKSAKCFSFSNFWFSWDLLHTRLKYHNDLKNFELRNVGDILDSMHNSIWRRVFANNYSYFYSSDTNVSVYLIEQSRRPSPIRVLDEVFVRQMDGAFNQLGILENISSPYYYVLPYQIERNNESIKKFILHGIVERNVDECLADEELYRFKSKLNVARKNAKQLD</sequence>
<keyword evidence="2" id="KW-1185">Reference proteome</keyword>
<name>A0A8X6JB18_TRICU</name>
<dbReference type="EMBL" id="BMAO01017769">
    <property type="protein sequence ID" value="GFR18263.1"/>
    <property type="molecule type" value="Genomic_DNA"/>
</dbReference>
<protein>
    <submittedName>
        <fullName evidence="1">Uncharacterized protein</fullName>
    </submittedName>
</protein>
<reference evidence="1" key="1">
    <citation type="submission" date="2020-07" db="EMBL/GenBank/DDBJ databases">
        <title>Multicomponent nature underlies the extraordinary mechanical properties of spider dragline silk.</title>
        <authorList>
            <person name="Kono N."/>
            <person name="Nakamura H."/>
            <person name="Mori M."/>
            <person name="Yoshida Y."/>
            <person name="Ohtoshi R."/>
            <person name="Malay A.D."/>
            <person name="Moran D.A.P."/>
            <person name="Tomita M."/>
            <person name="Numata K."/>
            <person name="Arakawa K."/>
        </authorList>
    </citation>
    <scope>NUCLEOTIDE SEQUENCE</scope>
</reference>
<evidence type="ECO:0000313" key="1">
    <source>
        <dbReference type="EMBL" id="GFR18263.1"/>
    </source>
</evidence>
<comment type="caution">
    <text evidence="1">The sequence shown here is derived from an EMBL/GenBank/DDBJ whole genome shotgun (WGS) entry which is preliminary data.</text>
</comment>
<accession>A0A8X6JB18</accession>
<gene>
    <name evidence="1" type="primary">NCL1_27484</name>
    <name evidence="1" type="ORF">TNCT_457681</name>
</gene>
<organism evidence="1 2">
    <name type="scientific">Trichonephila clavata</name>
    <name type="common">Joro spider</name>
    <name type="synonym">Nephila clavata</name>
    <dbReference type="NCBI Taxonomy" id="2740835"/>
    <lineage>
        <taxon>Eukaryota</taxon>
        <taxon>Metazoa</taxon>
        <taxon>Ecdysozoa</taxon>
        <taxon>Arthropoda</taxon>
        <taxon>Chelicerata</taxon>
        <taxon>Arachnida</taxon>
        <taxon>Araneae</taxon>
        <taxon>Araneomorphae</taxon>
        <taxon>Entelegynae</taxon>
        <taxon>Araneoidea</taxon>
        <taxon>Nephilidae</taxon>
        <taxon>Trichonephila</taxon>
    </lineage>
</organism>